<comment type="caution">
    <text evidence="1">The sequence shown here is derived from an EMBL/GenBank/DDBJ whole genome shotgun (WGS) entry which is preliminary data.</text>
</comment>
<evidence type="ECO:0000313" key="2">
    <source>
        <dbReference type="Proteomes" id="UP001331761"/>
    </source>
</evidence>
<accession>A0AAN8IEF1</accession>
<dbReference type="EMBL" id="WIXE01023954">
    <property type="protein sequence ID" value="KAK5966032.1"/>
    <property type="molecule type" value="Genomic_DNA"/>
</dbReference>
<evidence type="ECO:0000313" key="1">
    <source>
        <dbReference type="EMBL" id="KAK5966032.1"/>
    </source>
</evidence>
<sequence>MYFNHAAQGGIPTLRASFLGAMSLLSTIRRKSSVTGAGTVSGTIPNKAKKLVMQEWPRVLECQPDLFSIAWSNSAARSNSVKKAFGIGVNENPADNETFMKVWPSVQDFFHKLVRTYFL</sequence>
<dbReference type="AlphaFoldDB" id="A0AAN8IEF1"/>
<dbReference type="Proteomes" id="UP001331761">
    <property type="component" value="Unassembled WGS sequence"/>
</dbReference>
<protein>
    <submittedName>
        <fullName evidence="1">Uncharacterized protein</fullName>
    </submittedName>
</protein>
<proteinExistence type="predicted"/>
<keyword evidence="2" id="KW-1185">Reference proteome</keyword>
<name>A0AAN8IEF1_TRICO</name>
<organism evidence="1 2">
    <name type="scientific">Trichostrongylus colubriformis</name>
    <name type="common">Black scour worm</name>
    <dbReference type="NCBI Taxonomy" id="6319"/>
    <lineage>
        <taxon>Eukaryota</taxon>
        <taxon>Metazoa</taxon>
        <taxon>Ecdysozoa</taxon>
        <taxon>Nematoda</taxon>
        <taxon>Chromadorea</taxon>
        <taxon>Rhabditida</taxon>
        <taxon>Rhabditina</taxon>
        <taxon>Rhabditomorpha</taxon>
        <taxon>Strongyloidea</taxon>
        <taxon>Trichostrongylidae</taxon>
        <taxon>Trichostrongylus</taxon>
    </lineage>
</organism>
<gene>
    <name evidence="1" type="ORF">GCK32_018051</name>
</gene>
<reference evidence="1 2" key="1">
    <citation type="submission" date="2019-10" db="EMBL/GenBank/DDBJ databases">
        <title>Assembly and Annotation for the nematode Trichostrongylus colubriformis.</title>
        <authorList>
            <person name="Martin J."/>
        </authorList>
    </citation>
    <scope>NUCLEOTIDE SEQUENCE [LARGE SCALE GENOMIC DNA]</scope>
    <source>
        <strain evidence="1">G859</strain>
        <tissue evidence="1">Whole worm</tissue>
    </source>
</reference>